<dbReference type="EMBL" id="CAJNOO010000045">
    <property type="protein sequence ID" value="CAF0766651.1"/>
    <property type="molecule type" value="Genomic_DNA"/>
</dbReference>
<dbReference type="InterPro" id="IPR013098">
    <property type="entry name" value="Ig_I-set"/>
</dbReference>
<dbReference type="GO" id="GO:0005737">
    <property type="term" value="C:cytoplasm"/>
    <property type="evidence" value="ECO:0007669"/>
    <property type="project" value="UniProtKB-SubCell"/>
</dbReference>
<proteinExistence type="inferred from homology"/>
<feature type="domain" description="Ig-like" evidence="10">
    <location>
        <begin position="531"/>
        <end position="618"/>
    </location>
</feature>
<feature type="domain" description="Ig-like" evidence="10">
    <location>
        <begin position="68"/>
        <end position="155"/>
    </location>
</feature>
<dbReference type="InterPro" id="IPR007110">
    <property type="entry name" value="Ig-like_dom"/>
</dbReference>
<dbReference type="SMART" id="SM00409">
    <property type="entry name" value="IG"/>
    <property type="match status" value="9"/>
</dbReference>
<feature type="non-terminal residue" evidence="11">
    <location>
        <position position="1"/>
    </location>
</feature>
<evidence type="ECO:0000256" key="1">
    <source>
        <dbReference type="ARBA" id="ARBA00004123"/>
    </source>
</evidence>
<evidence type="ECO:0000256" key="8">
    <source>
        <dbReference type="ARBA" id="ARBA00023242"/>
    </source>
</evidence>
<dbReference type="PANTHER" id="PTHR35971">
    <property type="entry name" value="SI:DKEY-31G6.6"/>
    <property type="match status" value="1"/>
</dbReference>
<dbReference type="InterPro" id="IPR013783">
    <property type="entry name" value="Ig-like_fold"/>
</dbReference>
<feature type="domain" description="Ig-like" evidence="10">
    <location>
        <begin position="622"/>
        <end position="707"/>
    </location>
</feature>
<organism evidence="11 12">
    <name type="scientific">Rotaria sordida</name>
    <dbReference type="NCBI Taxonomy" id="392033"/>
    <lineage>
        <taxon>Eukaryota</taxon>
        <taxon>Metazoa</taxon>
        <taxon>Spiralia</taxon>
        <taxon>Gnathifera</taxon>
        <taxon>Rotifera</taxon>
        <taxon>Eurotatoria</taxon>
        <taxon>Bdelloidea</taxon>
        <taxon>Philodinida</taxon>
        <taxon>Philodinidae</taxon>
        <taxon>Rotaria</taxon>
    </lineage>
</organism>
<accession>A0A813QFF5</accession>
<dbReference type="PROSITE" id="PS50835">
    <property type="entry name" value="IG_LIKE"/>
    <property type="match status" value="8"/>
</dbReference>
<feature type="domain" description="Ig-like" evidence="10">
    <location>
        <begin position="712"/>
        <end position="805"/>
    </location>
</feature>
<evidence type="ECO:0000256" key="9">
    <source>
        <dbReference type="ARBA" id="ARBA00023319"/>
    </source>
</evidence>
<evidence type="ECO:0000256" key="4">
    <source>
        <dbReference type="ARBA" id="ARBA00022490"/>
    </source>
</evidence>
<comment type="subcellular location">
    <subcellularLocation>
        <location evidence="2">Cytoplasm</location>
    </subcellularLocation>
    <subcellularLocation>
        <location evidence="1">Nucleus</location>
    </subcellularLocation>
</comment>
<dbReference type="PANTHER" id="PTHR35971:SF5">
    <property type="entry name" value="OBSCURIN LIKE CYTOSKELETAL ADAPTOR 1"/>
    <property type="match status" value="1"/>
</dbReference>
<dbReference type="Pfam" id="PF00047">
    <property type="entry name" value="ig"/>
    <property type="match status" value="1"/>
</dbReference>
<evidence type="ECO:0000259" key="10">
    <source>
        <dbReference type="PROSITE" id="PS50835"/>
    </source>
</evidence>
<keyword evidence="8" id="KW-0539">Nucleus</keyword>
<dbReference type="SUPFAM" id="SSF48726">
    <property type="entry name" value="Immunoglobulin"/>
    <property type="match status" value="9"/>
</dbReference>
<dbReference type="GO" id="GO:0005634">
    <property type="term" value="C:nucleus"/>
    <property type="evidence" value="ECO:0007669"/>
    <property type="project" value="UniProtKB-SubCell"/>
</dbReference>
<keyword evidence="7" id="KW-1015">Disulfide bond</keyword>
<evidence type="ECO:0000256" key="5">
    <source>
        <dbReference type="ARBA" id="ARBA00022553"/>
    </source>
</evidence>
<comment type="similarity">
    <text evidence="3">Belongs to the protein kinase superfamily. CAMK Ser/Thr protein kinase family.</text>
</comment>
<dbReference type="InterPro" id="IPR052385">
    <property type="entry name" value="Obscurin/Obscurin-like_Reg"/>
</dbReference>
<dbReference type="InterPro" id="IPR036179">
    <property type="entry name" value="Ig-like_dom_sf"/>
</dbReference>
<dbReference type="Pfam" id="PF07679">
    <property type="entry name" value="I-set"/>
    <property type="match status" value="8"/>
</dbReference>
<evidence type="ECO:0000313" key="12">
    <source>
        <dbReference type="Proteomes" id="UP000663882"/>
    </source>
</evidence>
<dbReference type="InterPro" id="IPR003599">
    <property type="entry name" value="Ig_sub"/>
</dbReference>
<dbReference type="InterPro" id="IPR003598">
    <property type="entry name" value="Ig_sub2"/>
</dbReference>
<sequence length="812" mass="94447">AEGFPEPTIQWTRNNEIISSTSNEFRIEKNRLVILETKLEHTGTYAVKLTNEVGEIESSMQLTVTERPIEVGKHLVDTIGIEKDQITFECVFTKPIENVKWLKNGIELPDDARFIRKGEPNQRYFQYEIHSLTLDDTGEYSCIYTETINSKAMLTVNELPIDFEKPLSNQSLTEYDTLTLECIVTKPNKQVKWFFDNQELKPDDRCRFETEDKIHRLIISNVSPNDEGNYDVITESDRKSSAFISVKEIPVEFIRPLTDVDIQERASELILECELNKSVHVEWYRFSTQLTSFTDEQRIFLEHNDLVHRLIIKNIQMDDQGTYTCLYPSQHVDSSCKVHVNELPLAIVQNLNDEYLITENDDLILNIELNKISFLKYEWLKDGTPIENNERNKMIVQGEKYQLKLFDVKLNDQGKYTFRINEANLETNTNIKINELPIYFTRPLKDLSTIMENTSDYRLDCEINKENKIAQWFKDDEQQALVSNDEIKIESRGRIHALVFNSVKLTYAGKYTCQFTEDIKSIGTLQVEDAPTGFEVGLENATVIEDEPLTLECILTKDRPDDEVIWSFNGDRLIIDNERIKTSKVGPIIKLIIDECQLADEGRYQAEINNKTSKAIVTVKEKKLQFTRPLKDIEVDEWSQCILECELNKRNIECRWYKDTLELYPNDHYQFEVDNKIQRLIINRLELDDTAIYGCVCRQEKTSGQLTVKELPYEFIRPLDETVTIVEKQQLVLECETNKPLRDNLAIWTRNGQVLTHSPLDGVLIKTLDKVHTLTIYECKMKDDGQYACTIKQASTTCQERFKTSRGRAHMS</sequence>
<feature type="domain" description="Ig-like" evidence="10">
    <location>
        <begin position="1"/>
        <end position="63"/>
    </location>
</feature>
<feature type="domain" description="Ig-like" evidence="10">
    <location>
        <begin position="437"/>
        <end position="523"/>
    </location>
</feature>
<feature type="domain" description="Ig-like" evidence="10">
    <location>
        <begin position="250"/>
        <end position="325"/>
    </location>
</feature>
<evidence type="ECO:0000256" key="2">
    <source>
        <dbReference type="ARBA" id="ARBA00004496"/>
    </source>
</evidence>
<name>A0A813QFF5_9BILA</name>
<dbReference type="Proteomes" id="UP000663882">
    <property type="component" value="Unassembled WGS sequence"/>
</dbReference>
<dbReference type="CDD" id="cd00096">
    <property type="entry name" value="Ig"/>
    <property type="match status" value="4"/>
</dbReference>
<dbReference type="AlphaFoldDB" id="A0A813QFF5"/>
<evidence type="ECO:0000256" key="6">
    <source>
        <dbReference type="ARBA" id="ARBA00022737"/>
    </source>
</evidence>
<dbReference type="SMART" id="SM00408">
    <property type="entry name" value="IGc2"/>
    <property type="match status" value="6"/>
</dbReference>
<feature type="domain" description="Ig-like" evidence="10">
    <location>
        <begin position="160"/>
        <end position="245"/>
    </location>
</feature>
<dbReference type="FunFam" id="2.60.40.10:FF:000050">
    <property type="entry name" value="Titin isoform B"/>
    <property type="match status" value="2"/>
</dbReference>
<dbReference type="InterPro" id="IPR013151">
    <property type="entry name" value="Immunoglobulin_dom"/>
</dbReference>
<reference evidence="11" key="1">
    <citation type="submission" date="2021-02" db="EMBL/GenBank/DDBJ databases">
        <authorList>
            <person name="Nowell W R."/>
        </authorList>
    </citation>
    <scope>NUCLEOTIDE SEQUENCE</scope>
</reference>
<keyword evidence="9" id="KW-0393">Immunoglobulin domain</keyword>
<keyword evidence="4" id="KW-0963">Cytoplasm</keyword>
<dbReference type="OrthoDB" id="504170at2759"/>
<keyword evidence="5" id="KW-0597">Phosphoprotein</keyword>
<keyword evidence="6" id="KW-0677">Repeat</keyword>
<comment type="caution">
    <text evidence="11">The sequence shown here is derived from an EMBL/GenBank/DDBJ whole genome shotgun (WGS) entry which is preliminary data.</text>
</comment>
<evidence type="ECO:0000313" key="11">
    <source>
        <dbReference type="EMBL" id="CAF0766651.1"/>
    </source>
</evidence>
<gene>
    <name evidence="11" type="ORF">RFH988_LOCUS2135</name>
</gene>
<protein>
    <recommendedName>
        <fullName evidence="10">Ig-like domain-containing protein</fullName>
    </recommendedName>
</protein>
<evidence type="ECO:0000256" key="7">
    <source>
        <dbReference type="ARBA" id="ARBA00023157"/>
    </source>
</evidence>
<evidence type="ECO:0000256" key="3">
    <source>
        <dbReference type="ARBA" id="ARBA00006692"/>
    </source>
</evidence>
<dbReference type="Gene3D" id="2.60.40.10">
    <property type="entry name" value="Immunoglobulins"/>
    <property type="match status" value="9"/>
</dbReference>